<feature type="non-terminal residue" evidence="2">
    <location>
        <position position="1"/>
    </location>
</feature>
<protein>
    <submittedName>
        <fullName evidence="2">Uncharacterized protein</fullName>
    </submittedName>
</protein>
<proteinExistence type="predicted"/>
<evidence type="ECO:0000313" key="3">
    <source>
        <dbReference type="Proteomes" id="UP001607302"/>
    </source>
</evidence>
<feature type="compositionally biased region" description="Acidic residues" evidence="1">
    <location>
        <begin position="76"/>
        <end position="86"/>
    </location>
</feature>
<feature type="non-terminal residue" evidence="2">
    <location>
        <position position="120"/>
    </location>
</feature>
<evidence type="ECO:0000256" key="1">
    <source>
        <dbReference type="SAM" id="MobiDB-lite"/>
    </source>
</evidence>
<accession>A0ABD1ZW75</accession>
<reference evidence="2 3" key="1">
    <citation type="journal article" date="2024" name="Ann. Entomol. Soc. Am.">
        <title>Genomic analyses of the southern and eastern yellowjacket wasps (Hymenoptera: Vespidae) reveal evolutionary signatures of social life.</title>
        <authorList>
            <person name="Catto M.A."/>
            <person name="Caine P.B."/>
            <person name="Orr S.E."/>
            <person name="Hunt B.G."/>
            <person name="Goodisman M.A.D."/>
        </authorList>
    </citation>
    <scope>NUCLEOTIDE SEQUENCE [LARGE SCALE GENOMIC DNA]</scope>
    <source>
        <strain evidence="2">233</strain>
        <tissue evidence="2">Head and thorax</tissue>
    </source>
</reference>
<name>A0ABD1ZW75_VESSQ</name>
<organism evidence="2 3">
    <name type="scientific">Vespula squamosa</name>
    <name type="common">Southern yellow jacket</name>
    <name type="synonym">Wasp</name>
    <dbReference type="NCBI Taxonomy" id="30214"/>
    <lineage>
        <taxon>Eukaryota</taxon>
        <taxon>Metazoa</taxon>
        <taxon>Ecdysozoa</taxon>
        <taxon>Arthropoda</taxon>
        <taxon>Hexapoda</taxon>
        <taxon>Insecta</taxon>
        <taxon>Pterygota</taxon>
        <taxon>Neoptera</taxon>
        <taxon>Endopterygota</taxon>
        <taxon>Hymenoptera</taxon>
        <taxon>Apocrita</taxon>
        <taxon>Aculeata</taxon>
        <taxon>Vespoidea</taxon>
        <taxon>Vespidae</taxon>
        <taxon>Vespinae</taxon>
        <taxon>Vespula</taxon>
    </lineage>
</organism>
<dbReference type="AlphaFoldDB" id="A0ABD1ZW75"/>
<gene>
    <name evidence="2" type="ORF">V1478_018143</name>
</gene>
<dbReference type="EMBL" id="JAUDFV010000166">
    <property type="protein sequence ID" value="KAL2712620.1"/>
    <property type="molecule type" value="Genomic_DNA"/>
</dbReference>
<keyword evidence="3" id="KW-1185">Reference proteome</keyword>
<evidence type="ECO:0000313" key="2">
    <source>
        <dbReference type="EMBL" id="KAL2712620.1"/>
    </source>
</evidence>
<feature type="compositionally biased region" description="Basic and acidic residues" evidence="1">
    <location>
        <begin position="87"/>
        <end position="100"/>
    </location>
</feature>
<sequence length="120" mass="13468">GIDFTDVCTPRTIPTFVTRSASPALSFPLSGRTRRGGDESHGILSFDSRTPLGDLPETAPLASALSAKLRGKGKAEEEEEEEEEKDDEKKLNRHSVERLRWRLMRPTDVSRPHRPRKNTS</sequence>
<comment type="caution">
    <text evidence="2">The sequence shown here is derived from an EMBL/GenBank/DDBJ whole genome shotgun (WGS) entry which is preliminary data.</text>
</comment>
<feature type="region of interest" description="Disordered" evidence="1">
    <location>
        <begin position="25"/>
        <end position="120"/>
    </location>
</feature>
<dbReference type="Proteomes" id="UP001607302">
    <property type="component" value="Unassembled WGS sequence"/>
</dbReference>